<name>A0A2V2VNV2_TRYCR</name>
<dbReference type="VEuPathDB" id="TriTrypDB:C3747_58g16"/>
<dbReference type="VEuPathDB" id="TriTrypDB:Tc_MARK_8618"/>
<dbReference type="VEuPathDB" id="TriTrypDB:TcYC6_0078970"/>
<dbReference type="VEuPathDB" id="TriTrypDB:TcG_01207"/>
<dbReference type="VEuPathDB" id="TriTrypDB:BCY84_16267"/>
<gene>
    <name evidence="1" type="ORF">C4B63_13g324</name>
</gene>
<evidence type="ECO:0000313" key="2">
    <source>
        <dbReference type="Proteomes" id="UP000246121"/>
    </source>
</evidence>
<organism evidence="1 2">
    <name type="scientific">Trypanosoma cruzi</name>
    <dbReference type="NCBI Taxonomy" id="5693"/>
    <lineage>
        <taxon>Eukaryota</taxon>
        <taxon>Discoba</taxon>
        <taxon>Euglenozoa</taxon>
        <taxon>Kinetoplastea</taxon>
        <taxon>Metakinetoplastina</taxon>
        <taxon>Trypanosomatida</taxon>
        <taxon>Trypanosomatidae</taxon>
        <taxon>Trypanosoma</taxon>
        <taxon>Schizotrypanum</taxon>
    </lineage>
</organism>
<sequence length="287" mass="32731">MACRWGGHRFALLQKKQTAAGYMASAGKVGSEEKWAQAAMEYLHEKRHCNDSRKRQHDVDNERRIALAFDRYCAIGEKKFAARMSRLAARMTEALEAMAELGMEQAREEALLLSSEQPPGNYRRPSLTPPVPGYEPGYGLDVPQLSSQQAEYPPIVRPTDALEFGANADPSFPFVDAYRVEDLTALCARELEERHGEIREAAPLTGVEGEAWEAYVALQKKALARQQLIFDLCNDPELREKYDADAEFREQQWAERGMLPLEIKEDELREVERHYAQEPAYHAFRKI</sequence>
<accession>A0A2V2VNV2</accession>
<dbReference type="VEuPathDB" id="TriTrypDB:ECC02_008068"/>
<protein>
    <submittedName>
        <fullName evidence="1">Uncharacterized protein</fullName>
    </submittedName>
</protein>
<dbReference type="VEuPathDB" id="TriTrypDB:C4B63_13g324"/>
<comment type="caution">
    <text evidence="1">The sequence shown here is derived from an EMBL/GenBank/DDBJ whole genome shotgun (WGS) entry which is preliminary data.</text>
</comment>
<evidence type="ECO:0000313" key="1">
    <source>
        <dbReference type="EMBL" id="PWU98021.1"/>
    </source>
</evidence>
<dbReference type="Proteomes" id="UP000246121">
    <property type="component" value="Unassembled WGS sequence"/>
</dbReference>
<reference evidence="1 2" key="1">
    <citation type="journal article" date="2018" name="Microb. Genom.">
        <title>Expanding an expanded genome: long-read sequencing of Trypanosoma cruzi.</title>
        <authorList>
            <person name="Berna L."/>
            <person name="Rodriguez M."/>
            <person name="Chiribao M.L."/>
            <person name="Parodi-Talice A."/>
            <person name="Pita S."/>
            <person name="Rijo G."/>
            <person name="Alvarez-Valin F."/>
            <person name="Robello C."/>
        </authorList>
    </citation>
    <scope>NUCLEOTIDE SEQUENCE [LARGE SCALE GENOMIC DNA]</scope>
    <source>
        <strain evidence="1 2">Dm28c</strain>
    </source>
</reference>
<proteinExistence type="predicted"/>
<dbReference type="VEuPathDB" id="TriTrypDB:TcBrA4_0004840"/>
<dbReference type="EMBL" id="PRFA01000013">
    <property type="protein sequence ID" value="PWU98021.1"/>
    <property type="molecule type" value="Genomic_DNA"/>
</dbReference>
<dbReference type="AlphaFoldDB" id="A0A2V2VNV2"/>
<dbReference type="VEuPathDB" id="TriTrypDB:TcCLB.511837.80"/>
<dbReference type="VEuPathDB" id="TriTrypDB:TcCL_ESM02620"/>
<dbReference type="VEuPathDB" id="TriTrypDB:TCSYLVIO_010077"/>
<dbReference type="VEuPathDB" id="TriTrypDB:TCDM_06094"/>
<dbReference type="OrthoDB" id="276677at2759"/>
<dbReference type="VEuPathDB" id="TriTrypDB:TcCLB.510123.10"/>